<dbReference type="Gene3D" id="2.20.110.10">
    <property type="entry name" value="Histone H3 K4-specific methyltransferase SET7/9 N-terminal domain"/>
    <property type="match status" value="2"/>
</dbReference>
<protein>
    <recommendedName>
        <fullName evidence="3">MORN repeat protein</fullName>
    </recommendedName>
</protein>
<dbReference type="AlphaFoldDB" id="A0A382DUW8"/>
<dbReference type="GO" id="GO:0035082">
    <property type="term" value="P:axoneme assembly"/>
    <property type="evidence" value="ECO:0007669"/>
    <property type="project" value="TreeGrafter"/>
</dbReference>
<dbReference type="EMBL" id="UINC01040947">
    <property type="protein sequence ID" value="SVB41531.1"/>
    <property type="molecule type" value="Genomic_DNA"/>
</dbReference>
<dbReference type="Pfam" id="PF02493">
    <property type="entry name" value="MORN"/>
    <property type="match status" value="4"/>
</dbReference>
<dbReference type="PANTHER" id="PTHR43215:SF14">
    <property type="entry name" value="RADIAL SPOKE HEAD 1 HOMOLOG"/>
    <property type="match status" value="1"/>
</dbReference>
<gene>
    <name evidence="2" type="ORF">METZ01_LOCUS194385</name>
</gene>
<dbReference type="PANTHER" id="PTHR43215">
    <property type="entry name" value="RADIAL SPOKE HEAD 1 HOMOLOG"/>
    <property type="match status" value="1"/>
</dbReference>
<evidence type="ECO:0000256" key="1">
    <source>
        <dbReference type="ARBA" id="ARBA00022737"/>
    </source>
</evidence>
<sequence>MKKIFLLFIALLFISGFKAEEQPQNVDKREQQAAEISNFVFLKIRDSFILQGIASNVRLYFNFNLNMPLDVANQEVSSVRKEIVNELGDEYLKKLNANGFLNSKILLFKESLKKKFNEEEINEISIYIPSKSISLNVDEGKFAFLRDNKKFTKFLDKYRFSELYYQEVSKLITPSFSIELFDSLKSILEKHGYKEGYEFNTNPLVLSWDILGQWKAYAEEPYEWKNVDIREYETGSYMVVSDGSSFIQFDNKFNSCYYLFEDIKASCNVELVSDSMIDIEIPGGVLAFRRNKYNSWQMCMHKQEKNCIGVTNWRTKGERYLGDYKKVSKSKGRVQFGKSFYLYEGFGTAHYWAGGKYVGNWKTHRHHGKGMFFYGDGAKYEGEFDSGYRHGKGTYTFKNGNYFEGQFVNGERQGLGKLTTKSGKTYEGMWKNDKRTGSIKITDEQGNISECIYVKGNQRKCS</sequence>
<dbReference type="SUPFAM" id="SSF82185">
    <property type="entry name" value="Histone H3 K4-specific methyltransferase SET7/9 N-terminal domain"/>
    <property type="match status" value="1"/>
</dbReference>
<evidence type="ECO:0000313" key="2">
    <source>
        <dbReference type="EMBL" id="SVB41531.1"/>
    </source>
</evidence>
<dbReference type="InterPro" id="IPR003409">
    <property type="entry name" value="MORN"/>
</dbReference>
<dbReference type="GO" id="GO:0005634">
    <property type="term" value="C:nucleus"/>
    <property type="evidence" value="ECO:0007669"/>
    <property type="project" value="TreeGrafter"/>
</dbReference>
<organism evidence="2">
    <name type="scientific">marine metagenome</name>
    <dbReference type="NCBI Taxonomy" id="408172"/>
    <lineage>
        <taxon>unclassified sequences</taxon>
        <taxon>metagenomes</taxon>
        <taxon>ecological metagenomes</taxon>
    </lineage>
</organism>
<dbReference type="GO" id="GO:0007286">
    <property type="term" value="P:spermatid development"/>
    <property type="evidence" value="ECO:0007669"/>
    <property type="project" value="TreeGrafter"/>
</dbReference>
<keyword evidence="1" id="KW-0677">Repeat</keyword>
<name>A0A382DUW8_9ZZZZ</name>
<dbReference type="SMART" id="SM00698">
    <property type="entry name" value="MORN"/>
    <property type="match status" value="4"/>
</dbReference>
<proteinExistence type="predicted"/>
<accession>A0A382DUW8</accession>
<reference evidence="2" key="1">
    <citation type="submission" date="2018-05" db="EMBL/GenBank/DDBJ databases">
        <authorList>
            <person name="Lanie J.A."/>
            <person name="Ng W.-L."/>
            <person name="Kazmierczak K.M."/>
            <person name="Andrzejewski T.M."/>
            <person name="Davidsen T.M."/>
            <person name="Wayne K.J."/>
            <person name="Tettelin H."/>
            <person name="Glass J.I."/>
            <person name="Rusch D."/>
            <person name="Podicherti R."/>
            <person name="Tsui H.-C.T."/>
            <person name="Winkler M.E."/>
        </authorList>
    </citation>
    <scope>NUCLEOTIDE SEQUENCE</scope>
</reference>
<evidence type="ECO:0008006" key="3">
    <source>
        <dbReference type="Google" id="ProtNLM"/>
    </source>
</evidence>
<dbReference type="GO" id="GO:0031514">
    <property type="term" value="C:motile cilium"/>
    <property type="evidence" value="ECO:0007669"/>
    <property type="project" value="TreeGrafter"/>
</dbReference>